<dbReference type="OrthoDB" id="513400at2759"/>
<name>A0A250X0V1_9CHLO</name>
<feature type="region of interest" description="Disordered" evidence="1">
    <location>
        <begin position="898"/>
        <end position="1019"/>
    </location>
</feature>
<feature type="region of interest" description="Disordered" evidence="1">
    <location>
        <begin position="149"/>
        <end position="170"/>
    </location>
</feature>
<keyword evidence="2" id="KW-1133">Transmembrane helix</keyword>
<evidence type="ECO:0000313" key="4">
    <source>
        <dbReference type="Proteomes" id="UP000232323"/>
    </source>
</evidence>
<keyword evidence="4" id="KW-1185">Reference proteome</keyword>
<dbReference type="STRING" id="1157962.A0A250X0V1"/>
<feature type="region of interest" description="Disordered" evidence="1">
    <location>
        <begin position="744"/>
        <end position="850"/>
    </location>
</feature>
<sequence>MSDSEDDADHGHVQHHGFSSRGGLVATPNGMNVGSDGISGLASKASANLLSGESSILLGGTWGPVDVVDLKLHHDGGHAPSADEAFAHPMQHALVATLVLGAAMGSAIWIPNVEFIFGLTGATASVLMAYIIPALTFIRLLDSSQDSGSSPSVSNGGASSSAASCPSPSKHSTIFGFDERLQWLWRRRLALCLLLFGIISGIACTDAIVSAVKEEAVVVHLAQKLAAHEAVVADTSRAQQKAKEVVATVAAVTSAGKQLGAAHANASGTFDKLQNAAKQLDLISNTSQSMEHGSVWDIGGMMKEHKKHVTETKVLKNVAADLESITEEMNKTHSSVEAVLKQLDITIAQLKSEARAQANVTAAAVVAAATAAAAAVSAEASSGLGPRNEERVSSLAAELGKAMGSYSNVSETVTAGKSLEQVRANAQASLQALNQTLSVLARVTKAVEAANKDHKHADQIKEVAVHAMQQALNATATSALAVKLTREALHRSANEETDELIAVLTQMTADLQKSQKKNKPKVAAVSATAASVVVADKAGASTGMAATAGNGSVTVGKPAEGSATASNNDGLGRKSAIGFASSSAASPPPSQLQKKKEVTKEVVKEGAAGVAVGVVAVGTKTLPQPPAAANKSPASATTSATTSAAAAKTGTSSKDTGSTLSAQVAIGSEKKASANSSLVGVDKDKMQSLKKVIQDLHALTNKTLTTSPTVLSPKPSALVQNTTTTGSIASDGTSDVAAAAAAAGSGDSKTSLTPPLLKAVPPSPNKDHAAAGKEADKADPSPHEGAAIKADADSSNSVKTKPATHKDSSISTPALSPPPAPGPGTTAPSPIAVVEQIDDGKSQDEELDDVSNALKEAVAWTEGSKAATMKDIQDTLAKADPKVQERVVGIVKDLAVAKKDAQTQQPSVTRNVGKVGQKSHQAALEPAKSSSIMIENSTVQGGGEGEGGIRDLRHKQVRQPSLEDPDLSSDMAEASLTTVVGGKQGLSPLSGSKTVKQPEVSVKDEASRSRKLGIGNAAA</sequence>
<dbReference type="EMBL" id="BEGY01000019">
    <property type="protein sequence ID" value="GAX76711.1"/>
    <property type="molecule type" value="Genomic_DNA"/>
</dbReference>
<feature type="compositionally biased region" description="Basic and acidic residues" evidence="1">
    <location>
        <begin position="765"/>
        <end position="782"/>
    </location>
</feature>
<comment type="caution">
    <text evidence="3">The sequence shown here is derived from an EMBL/GenBank/DDBJ whole genome shotgun (WGS) entry which is preliminary data.</text>
</comment>
<evidence type="ECO:0000256" key="1">
    <source>
        <dbReference type="SAM" id="MobiDB-lite"/>
    </source>
</evidence>
<feature type="region of interest" description="Disordered" evidence="1">
    <location>
        <begin position="1"/>
        <end position="25"/>
    </location>
</feature>
<feature type="compositionally biased region" description="Low complexity" evidence="1">
    <location>
        <begin position="823"/>
        <end position="832"/>
    </location>
</feature>
<keyword evidence="2" id="KW-0472">Membrane</keyword>
<evidence type="ECO:0000313" key="3">
    <source>
        <dbReference type="EMBL" id="GAX76711.1"/>
    </source>
</evidence>
<dbReference type="Proteomes" id="UP000232323">
    <property type="component" value="Unassembled WGS sequence"/>
</dbReference>
<reference evidence="3 4" key="1">
    <citation type="submission" date="2017-08" db="EMBL/GenBank/DDBJ databases">
        <title>Acidophilic green algal genome provides insights into adaptation to an acidic environment.</title>
        <authorList>
            <person name="Hirooka S."/>
            <person name="Hirose Y."/>
            <person name="Kanesaki Y."/>
            <person name="Higuchi S."/>
            <person name="Fujiwara T."/>
            <person name="Onuma R."/>
            <person name="Era A."/>
            <person name="Ohbayashi R."/>
            <person name="Uzuka A."/>
            <person name="Nozaki H."/>
            <person name="Yoshikawa H."/>
            <person name="Miyagishima S.Y."/>
        </authorList>
    </citation>
    <scope>NUCLEOTIDE SEQUENCE [LARGE SCALE GENOMIC DNA]</scope>
    <source>
        <strain evidence="3 4">NIES-2499</strain>
    </source>
</reference>
<feature type="region of interest" description="Disordered" evidence="1">
    <location>
        <begin position="543"/>
        <end position="570"/>
    </location>
</feature>
<evidence type="ECO:0008006" key="5">
    <source>
        <dbReference type="Google" id="ProtNLM"/>
    </source>
</evidence>
<keyword evidence="2" id="KW-0812">Transmembrane</keyword>
<gene>
    <name evidence="3" type="ORF">CEUSTIGMA_g4157.t1</name>
</gene>
<accession>A0A250X0V1</accession>
<evidence type="ECO:0000256" key="2">
    <source>
        <dbReference type="SAM" id="Phobius"/>
    </source>
</evidence>
<feature type="compositionally biased region" description="Polar residues" evidence="1">
    <location>
        <begin position="928"/>
        <end position="939"/>
    </location>
</feature>
<feature type="transmembrane region" description="Helical" evidence="2">
    <location>
        <begin position="116"/>
        <end position="138"/>
    </location>
</feature>
<protein>
    <recommendedName>
        <fullName evidence="5">Amino acid transporter transmembrane domain-containing protein</fullName>
    </recommendedName>
</protein>
<feature type="region of interest" description="Disordered" evidence="1">
    <location>
        <begin position="579"/>
        <end position="598"/>
    </location>
</feature>
<feature type="transmembrane region" description="Helical" evidence="2">
    <location>
        <begin position="189"/>
        <end position="212"/>
    </location>
</feature>
<feature type="compositionally biased region" description="Low complexity" evidence="1">
    <location>
        <begin position="543"/>
        <end position="552"/>
    </location>
</feature>
<feature type="transmembrane region" description="Helical" evidence="2">
    <location>
        <begin position="93"/>
        <end position="110"/>
    </location>
</feature>
<organism evidence="3 4">
    <name type="scientific">Chlamydomonas eustigma</name>
    <dbReference type="NCBI Taxonomy" id="1157962"/>
    <lineage>
        <taxon>Eukaryota</taxon>
        <taxon>Viridiplantae</taxon>
        <taxon>Chlorophyta</taxon>
        <taxon>core chlorophytes</taxon>
        <taxon>Chlorophyceae</taxon>
        <taxon>CS clade</taxon>
        <taxon>Chlamydomonadales</taxon>
        <taxon>Chlamydomonadaceae</taxon>
        <taxon>Chlamydomonas</taxon>
    </lineage>
</organism>
<proteinExistence type="predicted"/>
<dbReference type="AlphaFoldDB" id="A0A250X0V1"/>